<evidence type="ECO:0000313" key="3">
    <source>
        <dbReference type="Proteomes" id="UP001497522"/>
    </source>
</evidence>
<proteinExistence type="predicted"/>
<feature type="non-terminal residue" evidence="2">
    <location>
        <position position="1"/>
    </location>
</feature>
<dbReference type="PROSITE" id="PS52045">
    <property type="entry name" value="NEPROSIN_PEP_CD"/>
    <property type="match status" value="1"/>
</dbReference>
<dbReference type="PANTHER" id="PTHR31589">
    <property type="entry name" value="PROTEIN, PUTATIVE (DUF239)-RELATED-RELATED"/>
    <property type="match status" value="1"/>
</dbReference>
<sequence length="465" mass="51461">NLHFKIHLKKLQKQYYNLFHHNLTLHEIRTKDEHRIHCRMTSLLFYSCTLSLAILLHPSPADIAVSTLDIASDSQVNNLAGVNNNNNNNKRKLTTRIYRELHRLNKPPVKTIQSLDGDLIDCVLSTSQPAFDHPLLKNHTIERPPAILKNFKSGTLLTQKQIWHESGECPIGTIPVRRTLAKDILQAGSIHNYRKKKGGLSAVPKPSSATILQSSHEHAIAYMQGNAYNGAQVTMNVWSPSVEVASEFSLSQIWVLAGSFTSDLNSIEAGWQVSPDLYGDNNPRFFTYWTADGYQTTGCYNLLCSGFVQTSNAVAIGAAISPVSSYGGSQYDMHVLIWKDPLTGHWWMLLGESTIVGYWPAFIFTHLAGSASLLEWGGEVVNSKPHGNHTTTVMGSGQFAEAGYGEASYMRNIEFVDSTNVLRSVVAGLQTFAEHPNCYDIQSGSNSAWGNFFYYGGPGQNPNCP</sequence>
<dbReference type="Pfam" id="PF14365">
    <property type="entry name" value="Neprosin_AP"/>
    <property type="match status" value="1"/>
</dbReference>
<dbReference type="PANTHER" id="PTHR31589:SF110">
    <property type="entry name" value="PROTEIN, PUTATIVE (DUF239)-RELATED"/>
    <property type="match status" value="1"/>
</dbReference>
<protein>
    <recommendedName>
        <fullName evidence="1">Neprosin PEP catalytic domain-containing protein</fullName>
    </recommendedName>
</protein>
<dbReference type="Gene3D" id="3.90.1320.10">
    <property type="entry name" value="Outer-capsid protein sigma 3, large lobe"/>
    <property type="match status" value="1"/>
</dbReference>
<dbReference type="Pfam" id="PF03080">
    <property type="entry name" value="Neprosin"/>
    <property type="match status" value="1"/>
</dbReference>
<reference evidence="2 3" key="1">
    <citation type="submission" date="2024-03" db="EMBL/GenBank/DDBJ databases">
        <authorList>
            <consortium name="ELIXIR-Norway"/>
            <consortium name="Elixir Norway"/>
        </authorList>
    </citation>
    <scope>NUCLEOTIDE SEQUENCE [LARGE SCALE GENOMIC DNA]</scope>
</reference>
<feature type="domain" description="Neprosin PEP catalytic" evidence="1">
    <location>
        <begin position="210"/>
        <end position="465"/>
    </location>
</feature>
<gene>
    <name evidence="2" type="ORF">CSSPJE1EN2_LOCUS13454</name>
</gene>
<keyword evidence="3" id="KW-1185">Reference proteome</keyword>
<dbReference type="EMBL" id="OZ023703">
    <property type="protein sequence ID" value="CAK9870786.1"/>
    <property type="molecule type" value="Genomic_DNA"/>
</dbReference>
<dbReference type="Proteomes" id="UP001497522">
    <property type="component" value="Chromosome 2"/>
</dbReference>
<dbReference type="InterPro" id="IPR053168">
    <property type="entry name" value="Glutamic_endopeptidase"/>
</dbReference>
<organism evidence="2 3">
    <name type="scientific">Sphagnum jensenii</name>
    <dbReference type="NCBI Taxonomy" id="128206"/>
    <lineage>
        <taxon>Eukaryota</taxon>
        <taxon>Viridiplantae</taxon>
        <taxon>Streptophyta</taxon>
        <taxon>Embryophyta</taxon>
        <taxon>Bryophyta</taxon>
        <taxon>Sphagnophytina</taxon>
        <taxon>Sphagnopsida</taxon>
        <taxon>Sphagnales</taxon>
        <taxon>Sphagnaceae</taxon>
        <taxon>Sphagnum</taxon>
    </lineage>
</organism>
<evidence type="ECO:0000259" key="1">
    <source>
        <dbReference type="PROSITE" id="PS52045"/>
    </source>
</evidence>
<evidence type="ECO:0000313" key="2">
    <source>
        <dbReference type="EMBL" id="CAK9870786.1"/>
    </source>
</evidence>
<dbReference type="InterPro" id="IPR025521">
    <property type="entry name" value="Neprosin_propep"/>
</dbReference>
<accession>A0ABP1B6H2</accession>
<name>A0ABP1B6H2_9BRYO</name>
<dbReference type="InterPro" id="IPR004314">
    <property type="entry name" value="Neprosin"/>
</dbReference>